<gene>
    <name evidence="5" type="ORF">ABH903_001422</name>
</gene>
<comment type="caution">
    <text evidence="5">The sequence shown here is derived from an EMBL/GenBank/DDBJ whole genome shotgun (WGS) entry which is preliminary data.</text>
</comment>
<dbReference type="Proteomes" id="UP001565435">
    <property type="component" value="Unassembled WGS sequence"/>
</dbReference>
<dbReference type="Gene3D" id="3.40.50.1820">
    <property type="entry name" value="alpha/beta hydrolase"/>
    <property type="match status" value="1"/>
</dbReference>
<evidence type="ECO:0000313" key="6">
    <source>
        <dbReference type="Proteomes" id="UP001565435"/>
    </source>
</evidence>
<dbReference type="InterPro" id="IPR050300">
    <property type="entry name" value="GDXG_lipolytic_enzyme"/>
</dbReference>
<accession>A0ABV4EJC5</accession>
<dbReference type="InterPro" id="IPR013094">
    <property type="entry name" value="AB_hydrolase_3"/>
</dbReference>
<sequence>MTVHPDARKFLDIVAGAPPLDTQTVEQNRADLAEAVSLTGERQPVSSVEDIEIAGVPVRVYRPFEASSPAPAFLYFHGGGWTIGDLELADSTVRDISIAAEAIGISVDYRLAPENPFPAALDDALAVTTAVLKGESGLNIDVNHVGVAGDSAGGNLAAVVAQQLRGQEPRLAHQALVYPATDLSGLRTSSHSEFAEGHFLTARDLQYFYANYVGKADATDPRLSPALNADLTDLPPATVITAGCDPLRDEGESYARAMSEADNTVTSVRFTGQVHPFLFIGGVIEDANVARRLIGTQLRASFSNPAAKLSER</sequence>
<dbReference type="PANTHER" id="PTHR48081:SF8">
    <property type="entry name" value="ALPHA_BETA HYDROLASE FOLD-3 DOMAIN-CONTAINING PROTEIN-RELATED"/>
    <property type="match status" value="1"/>
</dbReference>
<reference evidence="5 6" key="1">
    <citation type="submission" date="2024-07" db="EMBL/GenBank/DDBJ databases">
        <title>Mealworm larvae gut microbial communities from Newark, Delaware, USA.</title>
        <authorList>
            <person name="Blenner M."/>
        </authorList>
    </citation>
    <scope>NUCLEOTIDE SEQUENCE [LARGE SCALE GENOMIC DNA]</scope>
    <source>
        <strain evidence="5 6">UD i117</strain>
    </source>
</reference>
<evidence type="ECO:0000256" key="2">
    <source>
        <dbReference type="ARBA" id="ARBA00022801"/>
    </source>
</evidence>
<name>A0ABV4EJC5_BREEP</name>
<keyword evidence="2 5" id="KW-0378">Hydrolase</keyword>
<evidence type="ECO:0000256" key="1">
    <source>
        <dbReference type="ARBA" id="ARBA00010515"/>
    </source>
</evidence>
<dbReference type="EC" id="3.1.1.-" evidence="5"/>
<feature type="active site" evidence="3">
    <location>
        <position position="151"/>
    </location>
</feature>
<dbReference type="Pfam" id="PF07859">
    <property type="entry name" value="Abhydrolase_3"/>
    <property type="match status" value="1"/>
</dbReference>
<dbReference type="InterPro" id="IPR029058">
    <property type="entry name" value="AB_hydrolase_fold"/>
</dbReference>
<organism evidence="5 6">
    <name type="scientific">Brevibacterium epidermidis</name>
    <dbReference type="NCBI Taxonomy" id="1698"/>
    <lineage>
        <taxon>Bacteria</taxon>
        <taxon>Bacillati</taxon>
        <taxon>Actinomycetota</taxon>
        <taxon>Actinomycetes</taxon>
        <taxon>Micrococcales</taxon>
        <taxon>Brevibacteriaceae</taxon>
        <taxon>Brevibacterium</taxon>
    </lineage>
</organism>
<keyword evidence="6" id="KW-1185">Reference proteome</keyword>
<dbReference type="PANTHER" id="PTHR48081">
    <property type="entry name" value="AB HYDROLASE SUPERFAMILY PROTEIN C4A8.06C"/>
    <property type="match status" value="1"/>
</dbReference>
<proteinExistence type="inferred from homology"/>
<protein>
    <submittedName>
        <fullName evidence="5">Acetyl esterase</fullName>
        <ecNumber evidence="5">3.1.1.-</ecNumber>
    </submittedName>
</protein>
<evidence type="ECO:0000313" key="5">
    <source>
        <dbReference type="EMBL" id="MEY9258401.1"/>
    </source>
</evidence>
<dbReference type="InterPro" id="IPR033140">
    <property type="entry name" value="Lipase_GDXG_put_SER_AS"/>
</dbReference>
<dbReference type="PROSITE" id="PS01174">
    <property type="entry name" value="LIPASE_GDXG_SER"/>
    <property type="match status" value="1"/>
</dbReference>
<dbReference type="RefSeq" id="WP_098731605.1">
    <property type="nucleotide sequence ID" value="NZ_JBGBYS010000006.1"/>
</dbReference>
<comment type="similarity">
    <text evidence="1">Belongs to the 'GDXG' lipolytic enzyme family.</text>
</comment>
<feature type="domain" description="Alpha/beta hydrolase fold-3" evidence="4">
    <location>
        <begin position="74"/>
        <end position="278"/>
    </location>
</feature>
<evidence type="ECO:0000259" key="4">
    <source>
        <dbReference type="Pfam" id="PF07859"/>
    </source>
</evidence>
<evidence type="ECO:0000256" key="3">
    <source>
        <dbReference type="PROSITE-ProRule" id="PRU10038"/>
    </source>
</evidence>
<dbReference type="EMBL" id="JBGBYS010000006">
    <property type="protein sequence ID" value="MEY9258401.1"/>
    <property type="molecule type" value="Genomic_DNA"/>
</dbReference>
<dbReference type="GO" id="GO:0016787">
    <property type="term" value="F:hydrolase activity"/>
    <property type="evidence" value="ECO:0007669"/>
    <property type="project" value="UniProtKB-KW"/>
</dbReference>
<dbReference type="SUPFAM" id="SSF53474">
    <property type="entry name" value="alpha/beta-Hydrolases"/>
    <property type="match status" value="1"/>
</dbReference>